<dbReference type="EMBL" id="JAXOVC010000002">
    <property type="protein sequence ID" value="KAK4505466.1"/>
    <property type="molecule type" value="Genomic_DNA"/>
</dbReference>
<dbReference type="Proteomes" id="UP001305779">
    <property type="component" value="Unassembled WGS sequence"/>
</dbReference>
<dbReference type="InterPro" id="IPR053175">
    <property type="entry name" value="DHMBA_Reg_Transcription_Factor"/>
</dbReference>
<name>A0ABR0EWA2_ZASCE</name>
<protein>
    <submittedName>
        <fullName evidence="2">Uncharacterized protein</fullName>
    </submittedName>
</protein>
<accession>A0ABR0EWA2</accession>
<comment type="caution">
    <text evidence="2">The sequence shown here is derived from an EMBL/GenBank/DDBJ whole genome shotgun (WGS) entry which is preliminary data.</text>
</comment>
<keyword evidence="3" id="KW-1185">Reference proteome</keyword>
<reference evidence="2 3" key="1">
    <citation type="journal article" date="2023" name="G3 (Bethesda)">
        <title>A chromosome-level genome assembly of Zasmidium syzygii isolated from banana leaves.</title>
        <authorList>
            <person name="van Westerhoven A.C."/>
            <person name="Mehrabi R."/>
            <person name="Talebi R."/>
            <person name="Steentjes M.B.F."/>
            <person name="Corcolon B."/>
            <person name="Chong P.A."/>
            <person name="Kema G.H.J."/>
            <person name="Seidl M.F."/>
        </authorList>
    </citation>
    <scope>NUCLEOTIDE SEQUENCE [LARGE SCALE GENOMIC DNA]</scope>
    <source>
        <strain evidence="2 3">P124</strain>
    </source>
</reference>
<evidence type="ECO:0000313" key="2">
    <source>
        <dbReference type="EMBL" id="KAK4505466.1"/>
    </source>
</evidence>
<proteinExistence type="predicted"/>
<organism evidence="2 3">
    <name type="scientific">Zasmidium cellare</name>
    <name type="common">Wine cellar mold</name>
    <name type="synonym">Racodium cellare</name>
    <dbReference type="NCBI Taxonomy" id="395010"/>
    <lineage>
        <taxon>Eukaryota</taxon>
        <taxon>Fungi</taxon>
        <taxon>Dikarya</taxon>
        <taxon>Ascomycota</taxon>
        <taxon>Pezizomycotina</taxon>
        <taxon>Dothideomycetes</taxon>
        <taxon>Dothideomycetidae</taxon>
        <taxon>Mycosphaerellales</taxon>
        <taxon>Mycosphaerellaceae</taxon>
        <taxon>Zasmidium</taxon>
    </lineage>
</organism>
<evidence type="ECO:0000313" key="3">
    <source>
        <dbReference type="Proteomes" id="UP001305779"/>
    </source>
</evidence>
<gene>
    <name evidence="2" type="ORF">PRZ48_003429</name>
</gene>
<evidence type="ECO:0000256" key="1">
    <source>
        <dbReference type="SAM" id="MobiDB-lite"/>
    </source>
</evidence>
<sequence>MFRDQSQQLIARSHANSQGRSPGSSKISTPQTSQFNIAGIDTTWAQPTANAPAMLYAPAVDQETAWIDFFVNQYTCSGTTDSKANMFWIPPNFHDMLRDDSLRFSVQSVGAMAIARLQKSQPGVEEAQKKYGQALLSLANGWGQVVSNAQKDIVFLVILLLGFFEVLATYGPSARKSWITHLGGVSVLFKNNEDYYCGTPFGARMFFHARSQMILIALQTKTTVADTFAKPNPRVLRAVPPQLKEIFEADILLIHLADLQARCRTSRPSISLLVELTGLGTACAQWAVSLPEFWRYTTQGISRPTSAWWDSQLHAYKSPILEHTWNKVRAALLVIHDLIRDLNRSLYPVQDAWSPFETQVQQLVLDICSSVPLRFRPTATSNTGTLPPLGTIYWLLWPLDVVGSMREAPLEMRQWVIQVFEQIHDKTGNIRANTLANKLKAGQRSFDVSLSYPSLLGLEK</sequence>
<feature type="region of interest" description="Disordered" evidence="1">
    <location>
        <begin position="1"/>
        <end position="31"/>
    </location>
</feature>
<dbReference type="PANTHER" id="PTHR38791">
    <property type="entry name" value="ZN(II)2CYS6 TRANSCRIPTION FACTOR (EUROFUNG)-RELATED-RELATED"/>
    <property type="match status" value="1"/>
</dbReference>